<dbReference type="Gene3D" id="3.20.20.140">
    <property type="entry name" value="Metal-dependent hydrolases"/>
    <property type="match status" value="1"/>
</dbReference>
<dbReference type="EMBL" id="QEAO01000016">
    <property type="protein sequence ID" value="TPX34072.1"/>
    <property type="molecule type" value="Genomic_DNA"/>
</dbReference>
<feature type="region of interest" description="Disordered" evidence="1">
    <location>
        <begin position="1"/>
        <end position="24"/>
    </location>
</feature>
<reference evidence="3 4" key="1">
    <citation type="journal article" date="2019" name="Sci. Rep.">
        <title>Comparative genomics of chytrid fungi reveal insights into the obligate biotrophic and pathogenic lifestyle of Synchytrium endobioticum.</title>
        <authorList>
            <person name="van de Vossenberg B.T.L.H."/>
            <person name="Warris S."/>
            <person name="Nguyen H.D.T."/>
            <person name="van Gent-Pelzer M.P.E."/>
            <person name="Joly D.L."/>
            <person name="van de Geest H.C."/>
            <person name="Bonants P.J.M."/>
            <person name="Smith D.S."/>
            <person name="Levesque C.A."/>
            <person name="van der Lee T.A.J."/>
        </authorList>
    </citation>
    <scope>NUCLEOTIDE SEQUENCE [LARGE SCALE GENOMIC DNA]</scope>
    <source>
        <strain evidence="3 4">JEL517</strain>
    </source>
</reference>
<dbReference type="InterPro" id="IPR011059">
    <property type="entry name" value="Metal-dep_hydrolase_composite"/>
</dbReference>
<dbReference type="PANTHER" id="PTHR22642:SF2">
    <property type="entry name" value="PROTEIN LONG AFTER FAR-RED 3"/>
    <property type="match status" value="1"/>
</dbReference>
<feature type="domain" description="Amidohydrolase 3" evidence="2">
    <location>
        <begin position="149"/>
        <end position="648"/>
    </location>
</feature>
<dbReference type="Proteomes" id="UP000319731">
    <property type="component" value="Unassembled WGS sequence"/>
</dbReference>
<evidence type="ECO:0000313" key="4">
    <source>
        <dbReference type="Proteomes" id="UP000319731"/>
    </source>
</evidence>
<sequence length="683" mass="75892">MTELRQRRANEAESVRLPSRQTQPPTAAALLQSPYVKDYTQSELFWVSYYSFTSKQKREDISCIFPSKFCNAQIKHILPLERQERDAIALLRTKAVPRPARGYYAVKNAVIYTMNDSQPVVSSFIVQDGRFTAVGETEDILIDHPHAKLFDLAGRMITPGLIDAHGHLILLGNTLIQADLTGSSGLEDVRSRLKAHLEQNPSSSWLIGRGWDQTTWPGSQFPTAADLDVDPILACVPIALFRVDYHAYWVNQAAIKLLKLPSNLTIPGGEIRMNADGTPSGIFIDDAMTYVETARPKYTDAETNESFDKAMEVLPSYGITGIHDAGVRADELSLFLRILKSTPARFKVRNYVMFACDGIKYCGQGLRHSHKSFMTVRSVKIFLDGALGSWGAAMVDPYTDKPDSTGFLRIEPEELESLVWQWMIGGWQVNIHAIGDKGTNVALNAFEYAIKRYDELETPIKRKIGFMSGREFRHRVEHAQILRPDDVSRFAELGVLPSMQPTHATSDMYYVEKRIGRRAAYSYLWKTFINHSVPLPLSSDFPVESPNPLLGLYAAVTRLTPAGKSPHGDKEGWFPKERLSIEEALKGFTLNAAYAAHQESEVGSIEVGKFADFTVFDTDFVQATKDGNASSILNAGVNATVVGGQVTFGDLGEGVGGTILHSIRAINLISLEIHNNRAFVKDT</sequence>
<dbReference type="InterPro" id="IPR032466">
    <property type="entry name" value="Metal_Hydrolase"/>
</dbReference>
<dbReference type="InterPro" id="IPR013108">
    <property type="entry name" value="Amidohydro_3"/>
</dbReference>
<dbReference type="RefSeq" id="XP_031024914.1">
    <property type="nucleotide sequence ID" value="XM_031169183.1"/>
</dbReference>
<evidence type="ECO:0000259" key="2">
    <source>
        <dbReference type="Pfam" id="PF07969"/>
    </source>
</evidence>
<dbReference type="InterPro" id="IPR033932">
    <property type="entry name" value="YtcJ-like"/>
</dbReference>
<protein>
    <recommendedName>
        <fullName evidence="2">Amidohydrolase 3 domain-containing protein</fullName>
    </recommendedName>
</protein>
<dbReference type="Pfam" id="PF07969">
    <property type="entry name" value="Amidohydro_3"/>
    <property type="match status" value="1"/>
</dbReference>
<gene>
    <name evidence="3" type="ORF">SmJEL517_g03255</name>
</gene>
<feature type="compositionally biased region" description="Basic and acidic residues" evidence="1">
    <location>
        <begin position="1"/>
        <end position="14"/>
    </location>
</feature>
<dbReference type="AlphaFoldDB" id="A0A507C2Z9"/>
<evidence type="ECO:0000256" key="1">
    <source>
        <dbReference type="SAM" id="MobiDB-lite"/>
    </source>
</evidence>
<dbReference type="GeneID" id="42004480"/>
<keyword evidence="4" id="KW-1185">Reference proteome</keyword>
<name>A0A507C2Z9_9FUNG</name>
<comment type="caution">
    <text evidence="3">The sequence shown here is derived from an EMBL/GenBank/DDBJ whole genome shotgun (WGS) entry which is preliminary data.</text>
</comment>
<dbReference type="Gene3D" id="3.10.310.70">
    <property type="match status" value="1"/>
</dbReference>
<accession>A0A507C2Z9</accession>
<dbReference type="STRING" id="1806994.A0A507C2Z9"/>
<dbReference type="OrthoDB" id="3501663at2759"/>
<dbReference type="Gene3D" id="2.30.40.10">
    <property type="entry name" value="Urease, subunit C, domain 1"/>
    <property type="match status" value="1"/>
</dbReference>
<dbReference type="PANTHER" id="PTHR22642">
    <property type="entry name" value="IMIDAZOLONEPROPIONASE"/>
    <property type="match status" value="1"/>
</dbReference>
<dbReference type="CDD" id="cd01300">
    <property type="entry name" value="YtcJ_like"/>
    <property type="match status" value="1"/>
</dbReference>
<evidence type="ECO:0000313" key="3">
    <source>
        <dbReference type="EMBL" id="TPX34072.1"/>
    </source>
</evidence>
<dbReference type="SUPFAM" id="SSF51556">
    <property type="entry name" value="Metallo-dependent hydrolases"/>
    <property type="match status" value="1"/>
</dbReference>
<dbReference type="GO" id="GO:0016810">
    <property type="term" value="F:hydrolase activity, acting on carbon-nitrogen (but not peptide) bonds"/>
    <property type="evidence" value="ECO:0007669"/>
    <property type="project" value="InterPro"/>
</dbReference>
<dbReference type="SUPFAM" id="SSF51338">
    <property type="entry name" value="Composite domain of metallo-dependent hydrolases"/>
    <property type="match status" value="1"/>
</dbReference>
<proteinExistence type="predicted"/>
<organism evidence="3 4">
    <name type="scientific">Synchytrium microbalum</name>
    <dbReference type="NCBI Taxonomy" id="1806994"/>
    <lineage>
        <taxon>Eukaryota</taxon>
        <taxon>Fungi</taxon>
        <taxon>Fungi incertae sedis</taxon>
        <taxon>Chytridiomycota</taxon>
        <taxon>Chytridiomycota incertae sedis</taxon>
        <taxon>Chytridiomycetes</taxon>
        <taxon>Synchytriales</taxon>
        <taxon>Synchytriaceae</taxon>
        <taxon>Synchytrium</taxon>
    </lineage>
</organism>